<evidence type="ECO:0000313" key="1">
    <source>
        <dbReference type="EMBL" id="PXA65403.1"/>
    </source>
</evidence>
<gene>
    <name evidence="1" type="ORF">CVS29_09030</name>
</gene>
<proteinExistence type="predicted"/>
<comment type="caution">
    <text evidence="1">The sequence shown here is derived from an EMBL/GenBank/DDBJ whole genome shotgun (WGS) entry which is preliminary data.</text>
</comment>
<organism evidence="1 2">
    <name type="scientific">Arthrobacter psychrochitiniphilus</name>
    <dbReference type="NCBI Taxonomy" id="291045"/>
    <lineage>
        <taxon>Bacteria</taxon>
        <taxon>Bacillati</taxon>
        <taxon>Actinomycetota</taxon>
        <taxon>Actinomycetes</taxon>
        <taxon>Micrococcales</taxon>
        <taxon>Micrococcaceae</taxon>
        <taxon>Arthrobacter</taxon>
    </lineage>
</organism>
<dbReference type="RefSeq" id="WP_110106012.1">
    <property type="nucleotide sequence ID" value="NZ_JACBZZ010000001.1"/>
</dbReference>
<dbReference type="EMBL" id="QHLZ01000005">
    <property type="protein sequence ID" value="PXA65403.1"/>
    <property type="molecule type" value="Genomic_DNA"/>
</dbReference>
<name>A0A2V3DTC3_9MICC</name>
<reference evidence="1 2" key="1">
    <citation type="submission" date="2018-05" db="EMBL/GenBank/DDBJ databases">
        <title>Genetic diversity of glacier-inhabiting Cryobacterium bacteria in China and description of Cryobacterium mengkeensis sp. nov. and Arthrobacter glacialis sp. nov.</title>
        <authorList>
            <person name="Liu Q."/>
            <person name="Xin Y.-H."/>
        </authorList>
    </citation>
    <scope>NUCLEOTIDE SEQUENCE [LARGE SCALE GENOMIC DNA]</scope>
    <source>
        <strain evidence="1 2">GP3</strain>
    </source>
</reference>
<accession>A0A2V3DTC3</accession>
<dbReference type="AlphaFoldDB" id="A0A2V3DTC3"/>
<evidence type="ECO:0000313" key="2">
    <source>
        <dbReference type="Proteomes" id="UP000246303"/>
    </source>
</evidence>
<keyword evidence="2" id="KW-1185">Reference proteome</keyword>
<protein>
    <submittedName>
        <fullName evidence="1">Uncharacterized protein</fullName>
    </submittedName>
</protein>
<dbReference type="Proteomes" id="UP000246303">
    <property type="component" value="Unassembled WGS sequence"/>
</dbReference>
<sequence length="90" mass="9044">MVATVTALSIFLLIGLLPVLYPTGTWLGRVWIVPTVVLVAGDVLPYCRAAAAGMTPGTGALGCGAPPWSMRPGVMALGKVLAAADPDGAP</sequence>